<accession>A0A9X4KTC4</accession>
<evidence type="ECO:0000313" key="2">
    <source>
        <dbReference type="Proteomes" id="UP001153404"/>
    </source>
</evidence>
<dbReference type="RefSeq" id="WP_277532698.1">
    <property type="nucleotide sequence ID" value="NZ_JAPDIA010000003.1"/>
</dbReference>
<dbReference type="EMBL" id="JAPDIA010000003">
    <property type="protein sequence ID" value="MDG0810711.1"/>
    <property type="molecule type" value="Genomic_DNA"/>
</dbReference>
<organism evidence="1 2">
    <name type="scientific">Cohnella rhizosphaerae</name>
    <dbReference type="NCBI Taxonomy" id="1457232"/>
    <lineage>
        <taxon>Bacteria</taxon>
        <taxon>Bacillati</taxon>
        <taxon>Bacillota</taxon>
        <taxon>Bacilli</taxon>
        <taxon>Bacillales</taxon>
        <taxon>Paenibacillaceae</taxon>
        <taxon>Cohnella</taxon>
    </lineage>
</organism>
<protein>
    <submittedName>
        <fullName evidence="1">Uncharacterized protein</fullName>
    </submittedName>
</protein>
<comment type="caution">
    <text evidence="1">The sequence shown here is derived from an EMBL/GenBank/DDBJ whole genome shotgun (WGS) entry which is preliminary data.</text>
</comment>
<sequence>MLASSAKFVRDFGSVVHFAARTMLAAISARLILTAGRNVPSG</sequence>
<dbReference type="Proteomes" id="UP001153404">
    <property type="component" value="Unassembled WGS sequence"/>
</dbReference>
<reference evidence="1" key="1">
    <citation type="submission" date="2022-10" db="EMBL/GenBank/DDBJ databases">
        <title>Comparative genomic analysis of Cohnella hashimotonis sp. nov., isolated from the International Space Station.</title>
        <authorList>
            <person name="Simpson A."/>
            <person name="Venkateswaran K."/>
        </authorList>
    </citation>
    <scope>NUCLEOTIDE SEQUENCE</scope>
    <source>
        <strain evidence="1">DSM 28161</strain>
    </source>
</reference>
<gene>
    <name evidence="1" type="ORF">OMP40_16030</name>
</gene>
<dbReference type="AlphaFoldDB" id="A0A9X4KTC4"/>
<proteinExistence type="predicted"/>
<name>A0A9X4KTC4_9BACL</name>
<keyword evidence="2" id="KW-1185">Reference proteome</keyword>
<evidence type="ECO:0000313" key="1">
    <source>
        <dbReference type="EMBL" id="MDG0810711.1"/>
    </source>
</evidence>